<dbReference type="STRING" id="284581.AMD01_18240"/>
<dbReference type="PANTHER" id="PTHR24134">
    <property type="entry name" value="ANKYRIN REPEAT-CONTAINING PROTEIN DDB_G0279043"/>
    <property type="match status" value="1"/>
</dbReference>
<dbReference type="SUPFAM" id="SSF48403">
    <property type="entry name" value="Ankyrin repeat"/>
    <property type="match status" value="1"/>
</dbReference>
<gene>
    <name evidence="4" type="ORF">AMD01_18240</name>
</gene>
<evidence type="ECO:0000313" key="5">
    <source>
        <dbReference type="Proteomes" id="UP000037558"/>
    </source>
</evidence>
<dbReference type="InterPro" id="IPR002110">
    <property type="entry name" value="Ankyrin_rpt"/>
</dbReference>
<reference evidence="5" key="1">
    <citation type="submission" date="2015-08" db="EMBL/GenBank/DDBJ databases">
        <title>Fjat-14210 dsm16467.</title>
        <authorList>
            <person name="Liu B."/>
            <person name="Wang J."/>
            <person name="Zhu Y."/>
            <person name="Liu G."/>
            <person name="Chen Q."/>
            <person name="Chen Z."/>
            <person name="Lan J."/>
            <person name="Che J."/>
            <person name="Ge C."/>
            <person name="Shi H."/>
            <person name="Pan Z."/>
            <person name="Liu X."/>
        </authorList>
    </citation>
    <scope>NUCLEOTIDE SEQUENCE [LARGE SCALE GENOMIC DNA]</scope>
    <source>
        <strain evidence="5">DSM 16467</strain>
    </source>
</reference>
<organism evidence="4 5">
    <name type="scientific">Priestia koreensis</name>
    <dbReference type="NCBI Taxonomy" id="284581"/>
    <lineage>
        <taxon>Bacteria</taxon>
        <taxon>Bacillati</taxon>
        <taxon>Bacillota</taxon>
        <taxon>Bacilli</taxon>
        <taxon>Bacillales</taxon>
        <taxon>Bacillaceae</taxon>
        <taxon>Priestia</taxon>
    </lineage>
</organism>
<name>A0A0M0KUV9_9BACI</name>
<dbReference type="Gene3D" id="1.25.40.20">
    <property type="entry name" value="Ankyrin repeat-containing domain"/>
    <property type="match status" value="1"/>
</dbReference>
<dbReference type="RefSeq" id="WP_053402883.1">
    <property type="nucleotide sequence ID" value="NZ_LILC01000024.1"/>
</dbReference>
<keyword evidence="5" id="KW-1185">Reference proteome</keyword>
<dbReference type="PANTHER" id="PTHR24134:SF9">
    <property type="entry name" value="ANKYRIN REPEAT AND SOCS BOX PROTEIN 8"/>
    <property type="match status" value="1"/>
</dbReference>
<evidence type="ECO:0000256" key="3">
    <source>
        <dbReference type="PROSITE-ProRule" id="PRU00023"/>
    </source>
</evidence>
<dbReference type="SMART" id="SM00248">
    <property type="entry name" value="ANK"/>
    <property type="match status" value="6"/>
</dbReference>
<dbReference type="PROSITE" id="PS50088">
    <property type="entry name" value="ANK_REPEAT"/>
    <property type="match status" value="2"/>
</dbReference>
<dbReference type="OrthoDB" id="2880569at2"/>
<evidence type="ECO:0000256" key="2">
    <source>
        <dbReference type="ARBA" id="ARBA00023043"/>
    </source>
</evidence>
<protein>
    <submittedName>
        <fullName evidence="4">Uncharacterized protein</fullName>
    </submittedName>
</protein>
<keyword evidence="1" id="KW-0677">Repeat</keyword>
<feature type="repeat" description="ANK" evidence="3">
    <location>
        <begin position="191"/>
        <end position="230"/>
    </location>
</feature>
<dbReference type="Pfam" id="PF00023">
    <property type="entry name" value="Ank"/>
    <property type="match status" value="2"/>
</dbReference>
<dbReference type="PATRIC" id="fig|284581.3.peg.246"/>
<feature type="repeat" description="ANK" evidence="3">
    <location>
        <begin position="157"/>
        <end position="190"/>
    </location>
</feature>
<evidence type="ECO:0000256" key="1">
    <source>
        <dbReference type="ARBA" id="ARBA00022737"/>
    </source>
</evidence>
<dbReference type="EMBL" id="LILC01000024">
    <property type="protein sequence ID" value="KOO42601.1"/>
    <property type="molecule type" value="Genomic_DNA"/>
</dbReference>
<sequence>MNIQEAIKDNRVNDVIHYIQDHEKELINGDRRIDPLHLALKFNCHSLIQYLFNIDYHLKCNETKQRTFLKDAAHYNHLEPLIKLVKDVPYSKDTLTYSLRDVASKSDIYCVRILLDAGAEFSTNNFSALVSAIQCENRDVSLFLAGELKDLQVRGWRGFSLLHYAAECSRDELILQYLLYRELDVNLPNEDGQTPLMLSLFSIELDAENQFFEFAVELLKAGADPNIQDKSGHTVLMSACWFEGYASYGDNYIIEYMEMLILNGADIKLKNNKSQTALDIAKEYQFDKAIELLEKYHNQSIKIPDMNVDENNNSAVSTSNFPLTSFLSEQGYTTKVSRKKRWNILVGDILPKHQPQEVVDKLASFVKRFKAQRNGSVKYANAIEEWEYDINRLKSYFSK</sequence>
<comment type="caution">
    <text evidence="4">The sequence shown here is derived from an EMBL/GenBank/DDBJ whole genome shotgun (WGS) entry which is preliminary data.</text>
</comment>
<keyword evidence="2 3" id="KW-0040">ANK repeat</keyword>
<dbReference type="Proteomes" id="UP000037558">
    <property type="component" value="Unassembled WGS sequence"/>
</dbReference>
<dbReference type="InterPro" id="IPR036770">
    <property type="entry name" value="Ankyrin_rpt-contain_sf"/>
</dbReference>
<evidence type="ECO:0000313" key="4">
    <source>
        <dbReference type="EMBL" id="KOO42601.1"/>
    </source>
</evidence>
<proteinExistence type="predicted"/>
<accession>A0A0M0KUV9</accession>
<dbReference type="AlphaFoldDB" id="A0A0M0KUV9"/>